<evidence type="ECO:0000313" key="2">
    <source>
        <dbReference type="Proteomes" id="UP000815677"/>
    </source>
</evidence>
<proteinExistence type="predicted"/>
<keyword evidence="2" id="KW-1185">Reference proteome</keyword>
<evidence type="ECO:0008006" key="3">
    <source>
        <dbReference type="Google" id="ProtNLM"/>
    </source>
</evidence>
<dbReference type="SUPFAM" id="SSF52047">
    <property type="entry name" value="RNI-like"/>
    <property type="match status" value="1"/>
</dbReference>
<gene>
    <name evidence="1" type="ORF">MCHLO_09275</name>
</gene>
<accession>A0ABQ0LME3</accession>
<evidence type="ECO:0000313" key="1">
    <source>
        <dbReference type="EMBL" id="GAT52201.1"/>
    </source>
</evidence>
<name>A0ABQ0LME3_MYCCL</name>
<dbReference type="EMBL" id="DF847621">
    <property type="protein sequence ID" value="GAT52201.1"/>
    <property type="molecule type" value="Genomic_DNA"/>
</dbReference>
<sequence length="471" mass="52577">MSSLADLAIELIQHVAAYLNAVDQAALRATNTYLQDAVDPLLCSVVFIPTNRLRSPKTSAFVDALENGNTSWARYGRRLHLGRTITPRDSHEPITNQLPSSRLASALLSCAPRTRAVRYVVTKEDPEWLYQTVCDAIVTFPILQRFDLQRPHQLGRALPRLARLSTLKISSAIAPVQQQPLAFWHPLVDLPPPPLRADHLEMNAVVAACPGLHTLELVSADAQDVAWETLLQLGICLRQMTINRITPAVLAYLKSYSGLEVFVLQRNPYDQRDASEMDPLAKQFFEEVLPMHETSLRVLRCPMAYENAWSIGSSDGIDVLRRLVNLTQLEMSLCHTTPEEVLLSFFKPILRLHKLEYIALTPALSEAQRRSSALATRYLPVPPRPKPAHEDRVAAALRVALSIEDDDALPDVSFDHADCLGFAAEFVTAQEQFKDMHTDVWAYRPGAQARNAEATAMKCSVWVATVSRRAV</sequence>
<reference evidence="1" key="1">
    <citation type="submission" date="2014-09" db="EMBL/GenBank/DDBJ databases">
        <title>Genome sequence of the luminous mushroom Mycena chlorophos for searching fungal bioluminescence genes.</title>
        <authorList>
            <person name="Tanaka Y."/>
            <person name="Kasuga D."/>
            <person name="Oba Y."/>
            <person name="Hase S."/>
            <person name="Sato K."/>
            <person name="Oba Y."/>
            <person name="Sakakibara Y."/>
        </authorList>
    </citation>
    <scope>NUCLEOTIDE SEQUENCE</scope>
</reference>
<organism evidence="1 2">
    <name type="scientific">Mycena chlorophos</name>
    <name type="common">Agaric fungus</name>
    <name type="synonym">Agaricus chlorophos</name>
    <dbReference type="NCBI Taxonomy" id="658473"/>
    <lineage>
        <taxon>Eukaryota</taxon>
        <taxon>Fungi</taxon>
        <taxon>Dikarya</taxon>
        <taxon>Basidiomycota</taxon>
        <taxon>Agaricomycotina</taxon>
        <taxon>Agaricomycetes</taxon>
        <taxon>Agaricomycetidae</taxon>
        <taxon>Agaricales</taxon>
        <taxon>Marasmiineae</taxon>
        <taxon>Mycenaceae</taxon>
        <taxon>Mycena</taxon>
    </lineage>
</organism>
<dbReference type="Proteomes" id="UP000815677">
    <property type="component" value="Unassembled WGS sequence"/>
</dbReference>
<protein>
    <recommendedName>
        <fullName evidence="3">F-box domain-containing protein</fullName>
    </recommendedName>
</protein>